<evidence type="ECO:0000259" key="3">
    <source>
        <dbReference type="SMART" id="SM00829"/>
    </source>
</evidence>
<dbReference type="SUPFAM" id="SSF50129">
    <property type="entry name" value="GroES-like"/>
    <property type="match status" value="1"/>
</dbReference>
<protein>
    <submittedName>
        <fullName evidence="4">Zn-dependent alcohol dehydrogenase GroES-like protein</fullName>
    </submittedName>
</protein>
<sequence>MSKTIMPVMRAARIHGVGEPFRFDEVPTPRATGDDVLVEVKSCGLVPNLKNVIHHFPSWFPHLSLPPFPAIFGLDVAGVVAEIGPLVRGINVGQPVYINPLRSCGTCPACRAGKPMGCPSSTFAGYFGFGPDSPDVFRRYPWGGLAQYLVAPASSVVELPATMSFDQATRFGYMGTSYSGLLKGGAGPSSTLLVLGATGTLGVSAVLLAIALGVPKILAVARDEVSLARLKALSPNRIETFSIHSGSVADWARAATRGIGVDVVLECLATSAPSSLSKDAAASLNNGGRMVLVGGTREQISFDPVDLMVNQTQYIGSKWFTTQEGQQMAGMVAAGTLDLGCLGHQTFQLSEVNEALDYVVTHPDGGFTNVVVQP</sequence>
<gene>
    <name evidence="4" type="ORF">IE4771_PD00159</name>
</gene>
<evidence type="ECO:0000313" key="5">
    <source>
        <dbReference type="Proteomes" id="UP000027180"/>
    </source>
</evidence>
<dbReference type="SMART" id="SM00829">
    <property type="entry name" value="PKS_ER"/>
    <property type="match status" value="1"/>
</dbReference>
<keyword evidence="2" id="KW-1133">Transmembrane helix</keyword>
<dbReference type="RefSeq" id="WP_245308125.1">
    <property type="nucleotide sequence ID" value="NZ_CP006990.1"/>
</dbReference>
<dbReference type="InterPro" id="IPR013149">
    <property type="entry name" value="ADH-like_C"/>
</dbReference>
<dbReference type="EMBL" id="CP006990">
    <property type="protein sequence ID" value="AIC30714.1"/>
    <property type="molecule type" value="Genomic_DNA"/>
</dbReference>
<dbReference type="InterPro" id="IPR036291">
    <property type="entry name" value="NAD(P)-bd_dom_sf"/>
</dbReference>
<dbReference type="Pfam" id="PF00107">
    <property type="entry name" value="ADH_zinc_N"/>
    <property type="match status" value="1"/>
</dbReference>
<keyword evidence="4" id="KW-0614">Plasmid</keyword>
<keyword evidence="1" id="KW-0560">Oxidoreductase</keyword>
<keyword evidence="2" id="KW-0812">Transmembrane</keyword>
<dbReference type="InterPro" id="IPR013154">
    <property type="entry name" value="ADH-like_N"/>
</dbReference>
<geneLocation type="plasmid" evidence="4 5">
    <name>pRetIE4771d</name>
</geneLocation>
<feature type="domain" description="Enoyl reductase (ER)" evidence="3">
    <location>
        <begin position="16"/>
        <end position="372"/>
    </location>
</feature>
<dbReference type="InterPro" id="IPR011032">
    <property type="entry name" value="GroES-like_sf"/>
</dbReference>
<keyword evidence="2" id="KW-0472">Membrane</keyword>
<dbReference type="KEGG" id="rei:IE4771_PD00159"/>
<proteinExistence type="predicted"/>
<dbReference type="PANTHER" id="PTHR43401:SF5">
    <property type="entry name" value="ALCOHOL DEHYDROGENASE-RELATED"/>
    <property type="match status" value="1"/>
</dbReference>
<dbReference type="InterPro" id="IPR050129">
    <property type="entry name" value="Zn_alcohol_dh"/>
</dbReference>
<reference evidence="4 5" key="1">
    <citation type="submission" date="2013-12" db="EMBL/GenBank/DDBJ databases">
        <title>Complete genome sequence of Rhizobium etli bv. mimosae IE4771.</title>
        <authorList>
            <person name="Bustos P."/>
            <person name="Santamaria R.I."/>
            <person name="Lozano L."/>
            <person name="Ormeno-Orrillo E."/>
            <person name="Rogel M.A."/>
            <person name="Romero D."/>
            <person name="Cevallos M.A."/>
            <person name="Martinez-Romero E."/>
            <person name="Gonzalez V."/>
        </authorList>
    </citation>
    <scope>NUCLEOTIDE SEQUENCE [LARGE SCALE GENOMIC DNA]</scope>
    <source>
        <strain evidence="4 5">IE4771</strain>
        <plasmid evidence="5">Plasmid pRetIE4771d</plasmid>
    </source>
</reference>
<evidence type="ECO:0000256" key="1">
    <source>
        <dbReference type="ARBA" id="ARBA00023002"/>
    </source>
</evidence>
<organism evidence="4 5">
    <name type="scientific">Rhizobium etli bv. mimosae str. IE4771</name>
    <dbReference type="NCBI Taxonomy" id="1432050"/>
    <lineage>
        <taxon>Bacteria</taxon>
        <taxon>Pseudomonadati</taxon>
        <taxon>Pseudomonadota</taxon>
        <taxon>Alphaproteobacteria</taxon>
        <taxon>Hyphomicrobiales</taxon>
        <taxon>Rhizobiaceae</taxon>
        <taxon>Rhizobium/Agrobacterium group</taxon>
        <taxon>Rhizobium</taxon>
    </lineage>
</organism>
<evidence type="ECO:0000256" key="2">
    <source>
        <dbReference type="SAM" id="Phobius"/>
    </source>
</evidence>
<dbReference type="Pfam" id="PF08240">
    <property type="entry name" value="ADH_N"/>
    <property type="match status" value="1"/>
</dbReference>
<name>A0A060IAL0_RHIET</name>
<dbReference type="GO" id="GO:0016491">
    <property type="term" value="F:oxidoreductase activity"/>
    <property type="evidence" value="ECO:0007669"/>
    <property type="project" value="UniProtKB-KW"/>
</dbReference>
<dbReference type="HOGENOM" id="CLU_026673_11_2_5"/>
<dbReference type="SUPFAM" id="SSF51735">
    <property type="entry name" value="NAD(P)-binding Rossmann-fold domains"/>
    <property type="match status" value="1"/>
</dbReference>
<accession>A0A060IAL0</accession>
<evidence type="ECO:0000313" key="4">
    <source>
        <dbReference type="EMBL" id="AIC30714.1"/>
    </source>
</evidence>
<dbReference type="Gene3D" id="3.90.180.10">
    <property type="entry name" value="Medium-chain alcohol dehydrogenases, catalytic domain"/>
    <property type="match status" value="1"/>
</dbReference>
<dbReference type="PANTHER" id="PTHR43401">
    <property type="entry name" value="L-THREONINE 3-DEHYDROGENASE"/>
    <property type="match status" value="1"/>
</dbReference>
<dbReference type="Proteomes" id="UP000027180">
    <property type="component" value="Plasmid pRetIE4771d"/>
</dbReference>
<dbReference type="InterPro" id="IPR020843">
    <property type="entry name" value="ER"/>
</dbReference>
<feature type="transmembrane region" description="Helical" evidence="2">
    <location>
        <begin position="192"/>
        <end position="214"/>
    </location>
</feature>
<dbReference type="AlphaFoldDB" id="A0A060IAL0"/>